<keyword evidence="3" id="KW-1185">Reference proteome</keyword>
<feature type="transmembrane region" description="Helical" evidence="1">
    <location>
        <begin position="7"/>
        <end position="28"/>
    </location>
</feature>
<reference evidence="3" key="1">
    <citation type="journal article" date="2019" name="Int. J. Syst. Evol. Microbiol.">
        <title>The Global Catalogue of Microorganisms (GCM) 10K type strain sequencing project: providing services to taxonomists for standard genome sequencing and annotation.</title>
        <authorList>
            <consortium name="The Broad Institute Genomics Platform"/>
            <consortium name="The Broad Institute Genome Sequencing Center for Infectious Disease"/>
            <person name="Wu L."/>
            <person name="Ma J."/>
        </authorList>
    </citation>
    <scope>NUCLEOTIDE SEQUENCE [LARGE SCALE GENOMIC DNA]</scope>
    <source>
        <strain evidence="3">CGMCC 1.12237</strain>
    </source>
</reference>
<proteinExistence type="predicted"/>
<keyword evidence="1" id="KW-0472">Membrane</keyword>
<evidence type="ECO:0000313" key="2">
    <source>
        <dbReference type="EMBL" id="MFC5464270.1"/>
    </source>
</evidence>
<protein>
    <submittedName>
        <fullName evidence="2">Uncharacterized protein</fullName>
    </submittedName>
</protein>
<dbReference type="Proteomes" id="UP001596147">
    <property type="component" value="Unassembled WGS sequence"/>
</dbReference>
<comment type="caution">
    <text evidence="2">The sequence shown here is derived from an EMBL/GenBank/DDBJ whole genome shotgun (WGS) entry which is preliminary data.</text>
</comment>
<keyword evidence="1" id="KW-1133">Transmembrane helix</keyword>
<evidence type="ECO:0000256" key="1">
    <source>
        <dbReference type="SAM" id="Phobius"/>
    </source>
</evidence>
<dbReference type="EMBL" id="JBHSMC010000003">
    <property type="protein sequence ID" value="MFC5464270.1"/>
    <property type="molecule type" value="Genomic_DNA"/>
</dbReference>
<name>A0ABW0LEI3_9BACI</name>
<dbReference type="RefSeq" id="WP_382348895.1">
    <property type="nucleotide sequence ID" value="NZ_JBHSMC010000003.1"/>
</dbReference>
<gene>
    <name evidence="2" type="ORF">ACFPM4_05790</name>
</gene>
<feature type="transmembrane region" description="Helical" evidence="1">
    <location>
        <begin position="74"/>
        <end position="91"/>
    </location>
</feature>
<sequence>MSERMWGFLGAFFTLTIIVGGLTMAYYGERGQLGVIMDNTVLKLAVILYCMIGVFFIIFTEVRKRVEAGNTKKVGITIGIIIFVFGILALTRL</sequence>
<keyword evidence="1" id="KW-0812">Transmembrane</keyword>
<organism evidence="2 3">
    <name type="scientific">Lederbergia graminis</name>
    <dbReference type="NCBI Taxonomy" id="735518"/>
    <lineage>
        <taxon>Bacteria</taxon>
        <taxon>Bacillati</taxon>
        <taxon>Bacillota</taxon>
        <taxon>Bacilli</taxon>
        <taxon>Bacillales</taxon>
        <taxon>Bacillaceae</taxon>
        <taxon>Lederbergia</taxon>
    </lineage>
</organism>
<accession>A0ABW0LEI3</accession>
<feature type="transmembrane region" description="Helical" evidence="1">
    <location>
        <begin position="40"/>
        <end position="62"/>
    </location>
</feature>
<evidence type="ECO:0000313" key="3">
    <source>
        <dbReference type="Proteomes" id="UP001596147"/>
    </source>
</evidence>